<keyword evidence="3" id="KW-1185">Reference proteome</keyword>
<dbReference type="HOGENOM" id="CLU_090074_1_0_1"/>
<proteinExistence type="predicted"/>
<dbReference type="OMA" id="IHEGASY"/>
<dbReference type="InterPro" id="IPR052635">
    <property type="entry name" value="Sec_Metab_Biosynth_Reg"/>
</dbReference>
<evidence type="ECO:0000313" key="3">
    <source>
        <dbReference type="Proteomes" id="UP000011761"/>
    </source>
</evidence>
<feature type="compositionally biased region" description="Polar residues" evidence="1">
    <location>
        <begin position="1"/>
        <end position="14"/>
    </location>
</feature>
<feature type="region of interest" description="Disordered" evidence="1">
    <location>
        <begin position="1"/>
        <end position="35"/>
    </location>
</feature>
<organism evidence="2 3">
    <name type="scientific">Baudoinia panamericana (strain UAMH 10762)</name>
    <name type="common">Angels' share fungus</name>
    <name type="synonym">Baudoinia compniacensis (strain UAMH 10762)</name>
    <dbReference type="NCBI Taxonomy" id="717646"/>
    <lineage>
        <taxon>Eukaryota</taxon>
        <taxon>Fungi</taxon>
        <taxon>Dikarya</taxon>
        <taxon>Ascomycota</taxon>
        <taxon>Pezizomycotina</taxon>
        <taxon>Dothideomycetes</taxon>
        <taxon>Dothideomycetidae</taxon>
        <taxon>Mycosphaerellales</taxon>
        <taxon>Teratosphaeriaceae</taxon>
        <taxon>Baudoinia</taxon>
    </lineage>
</organism>
<evidence type="ECO:0000256" key="1">
    <source>
        <dbReference type="SAM" id="MobiDB-lite"/>
    </source>
</evidence>
<evidence type="ECO:0008006" key="4">
    <source>
        <dbReference type="Google" id="ProtNLM"/>
    </source>
</evidence>
<dbReference type="PANTHER" id="PTHR39607:SF3">
    <property type="entry name" value="BZIP DOMAIN-CONTAINING PROTEIN"/>
    <property type="match status" value="1"/>
</dbReference>
<dbReference type="GeneID" id="19113831"/>
<name>M2M481_BAUPA</name>
<dbReference type="OrthoDB" id="5387389at2759"/>
<dbReference type="KEGG" id="bcom:BAUCODRAFT_39575"/>
<feature type="compositionally biased region" description="Basic and acidic residues" evidence="1">
    <location>
        <begin position="180"/>
        <end position="189"/>
    </location>
</feature>
<gene>
    <name evidence="2" type="ORF">BAUCODRAFT_39575</name>
</gene>
<feature type="region of interest" description="Disordered" evidence="1">
    <location>
        <begin position="58"/>
        <end position="91"/>
    </location>
</feature>
<evidence type="ECO:0000313" key="2">
    <source>
        <dbReference type="EMBL" id="EMC91406.1"/>
    </source>
</evidence>
<sequence length="189" mass="21172">MSQADSCSTPSATSPADDWISVRNPSERRRIQNRIAQRKYRRTSLRCWVHGLADRQTGEKARFERETAERDAENERRCGGAYTTPDPDDIDAGDVAGLPWGGIPLRHVVSAGKAKEQSSRETSLHAAISQTRSSSRLGLHLLDQYARGSPAWTAWRHLVPFAHSQQLLQPPTSTPFRDCTPQERLRNDG</sequence>
<feature type="compositionally biased region" description="Basic and acidic residues" evidence="1">
    <location>
        <begin position="58"/>
        <end position="78"/>
    </location>
</feature>
<protein>
    <recommendedName>
        <fullName evidence="4">BZIP domain-containing protein</fullName>
    </recommendedName>
</protein>
<dbReference type="RefSeq" id="XP_007681421.1">
    <property type="nucleotide sequence ID" value="XM_007683231.1"/>
</dbReference>
<feature type="region of interest" description="Disordered" evidence="1">
    <location>
        <begin position="169"/>
        <end position="189"/>
    </location>
</feature>
<accession>M2M481</accession>
<dbReference type="AlphaFoldDB" id="M2M481"/>
<dbReference type="EMBL" id="KB445564">
    <property type="protein sequence ID" value="EMC91406.1"/>
    <property type="molecule type" value="Genomic_DNA"/>
</dbReference>
<dbReference type="Proteomes" id="UP000011761">
    <property type="component" value="Unassembled WGS sequence"/>
</dbReference>
<dbReference type="eggNOG" id="ENOG502SSMB">
    <property type="taxonomic scope" value="Eukaryota"/>
</dbReference>
<dbReference type="PANTHER" id="PTHR39607">
    <property type="entry name" value="XANTHOCILLIN BIOSYNTHESIS CLUSTER TRANSCRIPTION FACTOR XANC-RELATED"/>
    <property type="match status" value="1"/>
</dbReference>
<reference evidence="2 3" key="1">
    <citation type="journal article" date="2012" name="PLoS Pathog.">
        <title>Diverse lifestyles and strategies of plant pathogenesis encoded in the genomes of eighteen Dothideomycetes fungi.</title>
        <authorList>
            <person name="Ohm R.A."/>
            <person name="Feau N."/>
            <person name="Henrissat B."/>
            <person name="Schoch C.L."/>
            <person name="Horwitz B.A."/>
            <person name="Barry K.W."/>
            <person name="Condon B.J."/>
            <person name="Copeland A.C."/>
            <person name="Dhillon B."/>
            <person name="Glaser F."/>
            <person name="Hesse C.N."/>
            <person name="Kosti I."/>
            <person name="LaButti K."/>
            <person name="Lindquist E.A."/>
            <person name="Lucas S."/>
            <person name="Salamov A.A."/>
            <person name="Bradshaw R.E."/>
            <person name="Ciuffetti L."/>
            <person name="Hamelin R.C."/>
            <person name="Kema G.H.J."/>
            <person name="Lawrence C."/>
            <person name="Scott J.A."/>
            <person name="Spatafora J.W."/>
            <person name="Turgeon B.G."/>
            <person name="de Wit P.J.G.M."/>
            <person name="Zhong S."/>
            <person name="Goodwin S.B."/>
            <person name="Grigoriev I.V."/>
        </authorList>
    </citation>
    <scope>NUCLEOTIDE SEQUENCE [LARGE SCALE GENOMIC DNA]</scope>
    <source>
        <strain evidence="2 3">UAMH 10762</strain>
    </source>
</reference>